<reference evidence="2" key="1">
    <citation type="submission" date="2021-05" db="EMBL/GenBank/DDBJ databases">
        <authorList>
            <person name="Alioto T."/>
            <person name="Alioto T."/>
            <person name="Gomez Garrido J."/>
        </authorList>
    </citation>
    <scope>NUCLEOTIDE SEQUENCE</scope>
</reference>
<protein>
    <submittedName>
        <fullName evidence="2">(northern house mosquito) hypothetical protein</fullName>
    </submittedName>
</protein>
<feature type="region of interest" description="Disordered" evidence="1">
    <location>
        <begin position="124"/>
        <end position="143"/>
    </location>
</feature>
<evidence type="ECO:0000256" key="1">
    <source>
        <dbReference type="SAM" id="MobiDB-lite"/>
    </source>
</evidence>
<evidence type="ECO:0000313" key="2">
    <source>
        <dbReference type="EMBL" id="CAG6484561.1"/>
    </source>
</evidence>
<feature type="compositionally biased region" description="Polar residues" evidence="1">
    <location>
        <begin position="125"/>
        <end position="143"/>
    </location>
</feature>
<dbReference type="AlphaFoldDB" id="A0A8D8BZT7"/>
<name>A0A8D8BZT7_CULPI</name>
<organism evidence="2">
    <name type="scientific">Culex pipiens</name>
    <name type="common">House mosquito</name>
    <dbReference type="NCBI Taxonomy" id="7175"/>
    <lineage>
        <taxon>Eukaryota</taxon>
        <taxon>Metazoa</taxon>
        <taxon>Ecdysozoa</taxon>
        <taxon>Arthropoda</taxon>
        <taxon>Hexapoda</taxon>
        <taxon>Insecta</taxon>
        <taxon>Pterygota</taxon>
        <taxon>Neoptera</taxon>
        <taxon>Endopterygota</taxon>
        <taxon>Diptera</taxon>
        <taxon>Nematocera</taxon>
        <taxon>Culicoidea</taxon>
        <taxon>Culicidae</taxon>
        <taxon>Culicinae</taxon>
        <taxon>Culicini</taxon>
        <taxon>Culex</taxon>
        <taxon>Culex</taxon>
    </lineage>
</organism>
<proteinExistence type="predicted"/>
<accession>A0A8D8BZT7</accession>
<dbReference type="EMBL" id="HBUE01099569">
    <property type="protein sequence ID" value="CAG6484561.1"/>
    <property type="molecule type" value="Transcribed_RNA"/>
</dbReference>
<sequence>MQCFPRPEGWSHSGPEEVLVERVETDDPHRLPQAIAASCRRKQILEPSVRPAVGRCRARGAYSRKLAGMRRAGPRRMRLQQISSTLVLPSAKYRCPGQQLSKHTTESESVRSRCCRRNKWCAKRNAQSSSSLPVSWNDGTPRA</sequence>